<keyword evidence="1" id="KW-1133">Transmembrane helix</keyword>
<keyword evidence="1" id="KW-0472">Membrane</keyword>
<sequence length="182" mass="19858">MYSLTPPPPQELHDAATSLPPQAVVTLWIGIPTVFLGLLGFLWNLRTHRRNSRREKLNELARHLTDTLLLVLDLAQGPVTHDSLKPLLRRRDLIEAVAARNDTLRSPLTTVVGRIDAYSGTATPPGDEVFAKVMRAAKKSAASGERELDEWLAQAIRQGRAAGRLTEAVMAAQSAVGDLQGN</sequence>
<comment type="caution">
    <text evidence="2">The sequence shown here is derived from an EMBL/GenBank/DDBJ whole genome shotgun (WGS) entry which is preliminary data.</text>
</comment>
<dbReference type="Proteomes" id="UP000230407">
    <property type="component" value="Unassembled WGS sequence"/>
</dbReference>
<evidence type="ECO:0000313" key="3">
    <source>
        <dbReference type="Proteomes" id="UP000230407"/>
    </source>
</evidence>
<reference evidence="2 3" key="1">
    <citation type="submission" date="2017-11" db="EMBL/GenBank/DDBJ databases">
        <title>Streptomyces carmine sp. nov., a novel actinomycete isolated from Sophora alopecuroides in Xinjiang, China.</title>
        <authorList>
            <person name="Wang Y."/>
            <person name="Luo X."/>
            <person name="Wan C."/>
            <person name="Zhang L."/>
        </authorList>
    </citation>
    <scope>NUCLEOTIDE SEQUENCE [LARGE SCALE GENOMIC DNA]</scope>
    <source>
        <strain evidence="2 3">TRM SA0054</strain>
    </source>
</reference>
<feature type="transmembrane region" description="Helical" evidence="1">
    <location>
        <begin position="25"/>
        <end position="45"/>
    </location>
</feature>
<evidence type="ECO:0000313" key="2">
    <source>
        <dbReference type="EMBL" id="PJE97424.1"/>
    </source>
</evidence>
<dbReference type="RefSeq" id="WP_100201966.1">
    <property type="nucleotide sequence ID" value="NZ_PGGW01000040.1"/>
</dbReference>
<dbReference type="EMBL" id="PGGW01000040">
    <property type="protein sequence ID" value="PJE97424.1"/>
    <property type="molecule type" value="Genomic_DNA"/>
</dbReference>
<proteinExistence type="predicted"/>
<name>A0A2M8LZP7_9ACTN</name>
<gene>
    <name evidence="2" type="ORF">CUT44_12110</name>
</gene>
<evidence type="ECO:0000256" key="1">
    <source>
        <dbReference type="SAM" id="Phobius"/>
    </source>
</evidence>
<dbReference type="AlphaFoldDB" id="A0A2M8LZP7"/>
<protein>
    <submittedName>
        <fullName evidence="2">Uncharacterized protein</fullName>
    </submittedName>
</protein>
<accession>A0A2M8LZP7</accession>
<keyword evidence="1" id="KW-0812">Transmembrane</keyword>
<organism evidence="2 3">
    <name type="scientific">Streptomyces carminius</name>
    <dbReference type="NCBI Taxonomy" id="2665496"/>
    <lineage>
        <taxon>Bacteria</taxon>
        <taxon>Bacillati</taxon>
        <taxon>Actinomycetota</taxon>
        <taxon>Actinomycetes</taxon>
        <taxon>Kitasatosporales</taxon>
        <taxon>Streptomycetaceae</taxon>
        <taxon>Streptomyces</taxon>
    </lineage>
</organism>
<keyword evidence="3" id="KW-1185">Reference proteome</keyword>